<dbReference type="InterPro" id="IPR036102">
    <property type="entry name" value="OsmC/Ohrsf"/>
</dbReference>
<dbReference type="RefSeq" id="WP_236959015.1">
    <property type="nucleotide sequence ID" value="NZ_JAETXX010000005.1"/>
</dbReference>
<reference evidence="2 3" key="1">
    <citation type="submission" date="2021-01" db="EMBL/GenBank/DDBJ databases">
        <title>Genome sequencing of Joostella atrarenae M1-2 (= KCTC 23194).</title>
        <authorList>
            <person name="Zakaria M.R."/>
            <person name="Lam M.Q."/>
            <person name="Chong C.S."/>
        </authorList>
    </citation>
    <scope>NUCLEOTIDE SEQUENCE [LARGE SCALE GENOMIC DNA]</scope>
    <source>
        <strain evidence="2 3">M1-2</strain>
    </source>
</reference>
<dbReference type="InterPro" id="IPR019953">
    <property type="entry name" value="OHR"/>
</dbReference>
<dbReference type="Proteomes" id="UP000829517">
    <property type="component" value="Unassembled WGS sequence"/>
</dbReference>
<protein>
    <submittedName>
        <fullName evidence="2">Organic hydroperoxide resistance protein</fullName>
    </submittedName>
</protein>
<dbReference type="SUPFAM" id="SSF82784">
    <property type="entry name" value="OsmC-like"/>
    <property type="match status" value="1"/>
</dbReference>
<evidence type="ECO:0000256" key="1">
    <source>
        <dbReference type="ARBA" id="ARBA00007378"/>
    </source>
</evidence>
<comment type="caution">
    <text evidence="2">The sequence shown here is derived from an EMBL/GenBank/DDBJ whole genome shotgun (WGS) entry which is preliminary data.</text>
</comment>
<accession>A0ABS9J3S5</accession>
<evidence type="ECO:0000313" key="2">
    <source>
        <dbReference type="EMBL" id="MCF8715049.1"/>
    </source>
</evidence>
<dbReference type="Pfam" id="PF02566">
    <property type="entry name" value="OsmC"/>
    <property type="match status" value="1"/>
</dbReference>
<dbReference type="InterPro" id="IPR015946">
    <property type="entry name" value="KH_dom-like_a/b"/>
</dbReference>
<dbReference type="NCBIfam" id="TIGR03561">
    <property type="entry name" value="organ_hyd_perox"/>
    <property type="match status" value="1"/>
</dbReference>
<dbReference type="Gene3D" id="2.20.25.10">
    <property type="match status" value="1"/>
</dbReference>
<gene>
    <name evidence="2" type="ORF">JM658_09460</name>
</gene>
<dbReference type="EMBL" id="JAETXX010000005">
    <property type="protein sequence ID" value="MCF8715049.1"/>
    <property type="molecule type" value="Genomic_DNA"/>
</dbReference>
<organism evidence="2 3">
    <name type="scientific">Joostella atrarenae</name>
    <dbReference type="NCBI Taxonomy" id="679257"/>
    <lineage>
        <taxon>Bacteria</taxon>
        <taxon>Pseudomonadati</taxon>
        <taxon>Bacteroidota</taxon>
        <taxon>Flavobacteriia</taxon>
        <taxon>Flavobacteriales</taxon>
        <taxon>Flavobacteriaceae</taxon>
        <taxon>Joostella</taxon>
    </lineage>
</organism>
<dbReference type="PANTHER" id="PTHR33797">
    <property type="entry name" value="ORGANIC HYDROPEROXIDE RESISTANCE PROTEIN-LIKE"/>
    <property type="match status" value="1"/>
</dbReference>
<comment type="similarity">
    <text evidence="1">Belongs to the OsmC/Ohr family.</text>
</comment>
<sequence>MKALYKASATTTGGRAGHVKSDDGVIDMKLELPKELGGNGGEFTNPEQLFAAGYSACFGSALQHVAKEKKVDIGTDFDVKATVGIGKHPELGGFLLEVVLDVTIPGIDEEVGEELVNEAHEVCPYSRATEDNIDVTLNLMV</sequence>
<dbReference type="InterPro" id="IPR003718">
    <property type="entry name" value="OsmC/Ohr_fam"/>
</dbReference>
<proteinExistence type="inferred from homology"/>
<evidence type="ECO:0000313" key="3">
    <source>
        <dbReference type="Proteomes" id="UP000829517"/>
    </source>
</evidence>
<name>A0ABS9J3S5_9FLAO</name>
<dbReference type="Gene3D" id="3.30.300.20">
    <property type="match status" value="1"/>
</dbReference>
<dbReference type="PANTHER" id="PTHR33797:SF2">
    <property type="entry name" value="ORGANIC HYDROPEROXIDE RESISTANCE PROTEIN-LIKE"/>
    <property type="match status" value="1"/>
</dbReference>
<keyword evidence="3" id="KW-1185">Reference proteome</keyword>